<evidence type="ECO:0000313" key="3">
    <source>
        <dbReference type="EMBL" id="PSJ61309.1"/>
    </source>
</evidence>
<dbReference type="PANTHER" id="PTHR36919">
    <property type="entry name" value="BLR1215 PROTEIN"/>
    <property type="match status" value="1"/>
</dbReference>
<reference evidence="3 4" key="1">
    <citation type="submission" date="2018-03" db="EMBL/GenBank/DDBJ databases">
        <title>The draft genome of Mesorhizobium soli JCM 19897.</title>
        <authorList>
            <person name="Li L."/>
            <person name="Liu L."/>
            <person name="Liang L."/>
            <person name="Wang T."/>
            <person name="Zhang X."/>
        </authorList>
    </citation>
    <scope>NUCLEOTIDE SEQUENCE [LARGE SCALE GENOMIC DNA]</scope>
    <source>
        <strain evidence="3 4">JCM 19897</strain>
    </source>
</reference>
<dbReference type="Proteomes" id="UP000240653">
    <property type="component" value="Unassembled WGS sequence"/>
</dbReference>
<dbReference type="Gene3D" id="2.40.128.520">
    <property type="match status" value="1"/>
</dbReference>
<organism evidence="3 4">
    <name type="scientific">Pseudaminobacter soli</name>
    <name type="common">ex Li et al. 2025</name>
    <dbReference type="NCBI Taxonomy" id="1295366"/>
    <lineage>
        <taxon>Bacteria</taxon>
        <taxon>Pseudomonadati</taxon>
        <taxon>Pseudomonadota</taxon>
        <taxon>Alphaproteobacteria</taxon>
        <taxon>Hyphomicrobiales</taxon>
        <taxon>Phyllobacteriaceae</taxon>
        <taxon>Pseudaminobacter</taxon>
    </lineage>
</organism>
<evidence type="ECO:0000313" key="4">
    <source>
        <dbReference type="Proteomes" id="UP000240653"/>
    </source>
</evidence>
<dbReference type="OrthoDB" id="9811671at2"/>
<accession>A0A2P7SFN5</accession>
<keyword evidence="1" id="KW-0732">Signal</keyword>
<evidence type="ECO:0000259" key="2">
    <source>
        <dbReference type="Pfam" id="PF09917"/>
    </source>
</evidence>
<feature type="signal peptide" evidence="1">
    <location>
        <begin position="1"/>
        <end position="21"/>
    </location>
</feature>
<gene>
    <name evidence="3" type="ORF">C7I85_09530</name>
</gene>
<feature type="domain" description="DUF2147" evidence="2">
    <location>
        <begin position="57"/>
        <end position="113"/>
    </location>
</feature>
<dbReference type="RefSeq" id="WP_106723736.1">
    <property type="nucleotide sequence ID" value="NZ_PXYL01000004.1"/>
</dbReference>
<sequence length="114" mass="11792">MFRKVSLAVAATMLMLGAAYADPIEGNWKTQSGETAAIGDCGGAFCITLKTGKHAGKQIGKMTASGDGNYTGSITDPADDKTYKGKAKLSGSAMKMSGCVFGGLICKSQNWTKL</sequence>
<feature type="chain" id="PRO_5015187841" evidence="1">
    <location>
        <begin position="22"/>
        <end position="114"/>
    </location>
</feature>
<evidence type="ECO:0000256" key="1">
    <source>
        <dbReference type="SAM" id="SignalP"/>
    </source>
</evidence>
<name>A0A2P7SFN5_9HYPH</name>
<dbReference type="PANTHER" id="PTHR36919:SF2">
    <property type="entry name" value="BLL6627 PROTEIN"/>
    <property type="match status" value="1"/>
</dbReference>
<comment type="caution">
    <text evidence="3">The sequence shown here is derived from an EMBL/GenBank/DDBJ whole genome shotgun (WGS) entry which is preliminary data.</text>
</comment>
<protein>
    <submittedName>
        <fullName evidence="3">DUF2147 domain-containing protein</fullName>
    </submittedName>
</protein>
<dbReference type="InterPro" id="IPR019223">
    <property type="entry name" value="DUF2147"/>
</dbReference>
<dbReference type="EMBL" id="PXYL01000004">
    <property type="protein sequence ID" value="PSJ61309.1"/>
    <property type="molecule type" value="Genomic_DNA"/>
</dbReference>
<proteinExistence type="predicted"/>
<keyword evidence="4" id="KW-1185">Reference proteome</keyword>
<dbReference type="AlphaFoldDB" id="A0A2P7SFN5"/>
<dbReference type="Pfam" id="PF09917">
    <property type="entry name" value="DUF2147"/>
    <property type="match status" value="1"/>
</dbReference>